<comment type="similarity">
    <text evidence="1 4">Belongs to the aldehyde dehydrogenase family.</text>
</comment>
<dbReference type="GO" id="GO:0005737">
    <property type="term" value="C:cytoplasm"/>
    <property type="evidence" value="ECO:0007669"/>
    <property type="project" value="TreeGrafter"/>
</dbReference>
<evidence type="ECO:0000256" key="4">
    <source>
        <dbReference type="PIRNR" id="PIRNR036492"/>
    </source>
</evidence>
<accession>A0A5S6QQJ3</accession>
<evidence type="ECO:0000256" key="3">
    <source>
        <dbReference type="ARBA" id="ARBA00023027"/>
    </source>
</evidence>
<dbReference type="FunFam" id="3.40.309.10:FF:000003">
    <property type="entry name" value="Aldehyde dehydrogenase"/>
    <property type="match status" value="1"/>
</dbReference>
<dbReference type="AlphaFoldDB" id="A0A5S6QQJ3"/>
<evidence type="ECO:0000256" key="5">
    <source>
        <dbReference type="PIRSR" id="PIRSR036492-1"/>
    </source>
</evidence>
<keyword evidence="6" id="KW-1133">Transmembrane helix</keyword>
<feature type="active site" evidence="5">
    <location>
        <position position="245"/>
    </location>
</feature>
<dbReference type="WBParaSite" id="TMUE_2000009606.1">
    <property type="protein sequence ID" value="TMUE_2000009606.1"/>
    <property type="gene ID" value="WBGene00300652"/>
</dbReference>
<dbReference type="InterPro" id="IPR016162">
    <property type="entry name" value="Ald_DH_N"/>
</dbReference>
<dbReference type="Gene3D" id="3.40.309.10">
    <property type="entry name" value="Aldehyde Dehydrogenase, Chain A, domain 2"/>
    <property type="match status" value="1"/>
</dbReference>
<keyword evidence="3" id="KW-0520">NAD</keyword>
<evidence type="ECO:0000256" key="2">
    <source>
        <dbReference type="ARBA" id="ARBA00023002"/>
    </source>
</evidence>
<dbReference type="InterPro" id="IPR016161">
    <property type="entry name" value="Ald_DH/histidinol_DH"/>
</dbReference>
<sequence length="490" mass="55350">MSRGCAEVVDSLRNTFRSGRTLPLEYRLDQLRRLKLMLDENVDELCEALYNDLRKPKLEAFCLEVQAVLNEIDVAKESLKSWCTPRQVSRNLLQLLDSAFIVKQPLGVVLIISAWNYPIYLLLVPLVGALAAGNCVVLKPSEVADHSARLMDKLISKYFEKNSVSVFLGEVEETTALLRERFDHIFFTGSSTVGRIIMKAASEHLTPVTLELGGKCPVIVDSMADLEVAAKRIVWGKFTGCGQTCVAPDYLLCDLKTKDQLVDLMTHQIFTFYGDNPQESPDYGRIVNDAQFNRLLRLLEKANIIIGGKHDRGDLYLEPTIVDASVSDEIMQHEVFGPILPIVTVNSMETAFHIVTERERPLAVYLFTHGRSLQQKFTEKSYSGALVINDVIVHMALETLPFGGVGQSGMGRYHGKFSFDTFSHEKALLKRPEYGENLLWMRYPPFSESKMFWFKTVFQRRPLSCVGMALAPFAACFSFLLFYIIYKVLS</sequence>
<keyword evidence="6" id="KW-0812">Transmembrane</keyword>
<evidence type="ECO:0000259" key="7">
    <source>
        <dbReference type="Pfam" id="PF00171"/>
    </source>
</evidence>
<dbReference type="InterPro" id="IPR012394">
    <property type="entry name" value="Aldehyde_DH_NAD(P)"/>
</dbReference>
<reference evidence="9" key="1">
    <citation type="submission" date="2019-12" db="UniProtKB">
        <authorList>
            <consortium name="WormBaseParasite"/>
        </authorList>
    </citation>
    <scope>IDENTIFICATION</scope>
</reference>
<dbReference type="SUPFAM" id="SSF53720">
    <property type="entry name" value="ALDH-like"/>
    <property type="match status" value="1"/>
</dbReference>
<dbReference type="PIRSF" id="PIRSF036492">
    <property type="entry name" value="ALDH"/>
    <property type="match status" value="1"/>
</dbReference>
<dbReference type="PANTHER" id="PTHR43570">
    <property type="entry name" value="ALDEHYDE DEHYDROGENASE"/>
    <property type="match status" value="1"/>
</dbReference>
<evidence type="ECO:0000256" key="6">
    <source>
        <dbReference type="SAM" id="Phobius"/>
    </source>
</evidence>
<dbReference type="Pfam" id="PF00171">
    <property type="entry name" value="Aldedh"/>
    <property type="match status" value="1"/>
</dbReference>
<feature type="active site" evidence="5">
    <location>
        <position position="211"/>
    </location>
</feature>
<evidence type="ECO:0000256" key="1">
    <source>
        <dbReference type="ARBA" id="ARBA00009986"/>
    </source>
</evidence>
<feature type="transmembrane region" description="Helical" evidence="6">
    <location>
        <begin position="463"/>
        <end position="486"/>
    </location>
</feature>
<protein>
    <recommendedName>
        <fullName evidence="4">Aldehyde dehydrogenase</fullName>
    </recommendedName>
</protein>
<dbReference type="PANTHER" id="PTHR43570:SF16">
    <property type="entry name" value="ALDEHYDE DEHYDROGENASE TYPE III, ISOFORM Q"/>
    <property type="match status" value="1"/>
</dbReference>
<evidence type="ECO:0000313" key="9">
    <source>
        <dbReference type="WBParaSite" id="TMUE_2000009606.1"/>
    </source>
</evidence>
<feature type="domain" description="Aldehyde dehydrogenase" evidence="7">
    <location>
        <begin position="7"/>
        <end position="426"/>
    </location>
</feature>
<keyword evidence="8" id="KW-1185">Reference proteome</keyword>
<dbReference type="InterPro" id="IPR016163">
    <property type="entry name" value="Ald_DH_C"/>
</dbReference>
<proteinExistence type="inferred from homology"/>
<dbReference type="GO" id="GO:0006081">
    <property type="term" value="P:aldehyde metabolic process"/>
    <property type="evidence" value="ECO:0007669"/>
    <property type="project" value="InterPro"/>
</dbReference>
<dbReference type="InterPro" id="IPR015590">
    <property type="entry name" value="Aldehyde_DH_dom"/>
</dbReference>
<evidence type="ECO:0000313" key="8">
    <source>
        <dbReference type="Proteomes" id="UP000046395"/>
    </source>
</evidence>
<dbReference type="CDD" id="cd07087">
    <property type="entry name" value="ALDH_F3-13-14_CALDH-like"/>
    <property type="match status" value="1"/>
</dbReference>
<organism evidence="8 9">
    <name type="scientific">Trichuris muris</name>
    <name type="common">Mouse whipworm</name>
    <dbReference type="NCBI Taxonomy" id="70415"/>
    <lineage>
        <taxon>Eukaryota</taxon>
        <taxon>Metazoa</taxon>
        <taxon>Ecdysozoa</taxon>
        <taxon>Nematoda</taxon>
        <taxon>Enoplea</taxon>
        <taxon>Dorylaimia</taxon>
        <taxon>Trichinellida</taxon>
        <taxon>Trichuridae</taxon>
        <taxon>Trichuris</taxon>
    </lineage>
</organism>
<dbReference type="FunFam" id="3.40.605.10:FF:000004">
    <property type="entry name" value="Aldehyde dehydrogenase"/>
    <property type="match status" value="1"/>
</dbReference>
<dbReference type="Proteomes" id="UP000046395">
    <property type="component" value="Unassembled WGS sequence"/>
</dbReference>
<keyword evidence="2 4" id="KW-0560">Oxidoreductase</keyword>
<name>A0A5S6QQJ3_TRIMR</name>
<keyword evidence="6" id="KW-0472">Membrane</keyword>
<dbReference type="Gene3D" id="3.40.605.10">
    <property type="entry name" value="Aldehyde Dehydrogenase, Chain A, domain 1"/>
    <property type="match status" value="1"/>
</dbReference>
<dbReference type="GO" id="GO:0004029">
    <property type="term" value="F:aldehyde dehydrogenase (NAD+) activity"/>
    <property type="evidence" value="ECO:0007669"/>
    <property type="project" value="TreeGrafter"/>
</dbReference>
<dbReference type="STRING" id="70415.A0A5S6QQJ3"/>